<keyword evidence="5" id="KW-0012">Acyltransferase</keyword>
<feature type="active site" description="Nucleophile" evidence="7">
    <location>
        <position position="328"/>
    </location>
</feature>
<dbReference type="Pfam" id="PF17964">
    <property type="entry name" value="Big_10"/>
    <property type="match status" value="1"/>
</dbReference>
<evidence type="ECO:0000256" key="5">
    <source>
        <dbReference type="ARBA" id="ARBA00023315"/>
    </source>
</evidence>
<evidence type="ECO:0000256" key="4">
    <source>
        <dbReference type="ARBA" id="ARBA00022984"/>
    </source>
</evidence>
<keyword evidence="4 7" id="KW-0573">Peptidoglycan synthesis</keyword>
<dbReference type="Gene3D" id="2.60.40.3780">
    <property type="match status" value="1"/>
</dbReference>
<evidence type="ECO:0000256" key="1">
    <source>
        <dbReference type="ARBA" id="ARBA00004752"/>
    </source>
</evidence>
<evidence type="ECO:0000256" key="2">
    <source>
        <dbReference type="ARBA" id="ARBA00022679"/>
    </source>
</evidence>
<keyword evidence="6 7" id="KW-0961">Cell wall biogenesis/degradation</keyword>
<accession>A0ABP6QDE1</accession>
<dbReference type="PANTHER" id="PTHR30582:SF2">
    <property type="entry name" value="L,D-TRANSPEPTIDASE YCIB-RELATED"/>
    <property type="match status" value="1"/>
</dbReference>
<protein>
    <submittedName>
        <fullName evidence="9">Ig-like domain-containing protein</fullName>
    </submittedName>
</protein>
<dbReference type="SUPFAM" id="SSF141523">
    <property type="entry name" value="L,D-transpeptidase catalytic domain-like"/>
    <property type="match status" value="1"/>
</dbReference>
<organism evidence="9 10">
    <name type="scientific">Actinocorallia longicatena</name>
    <dbReference type="NCBI Taxonomy" id="111803"/>
    <lineage>
        <taxon>Bacteria</taxon>
        <taxon>Bacillati</taxon>
        <taxon>Actinomycetota</taxon>
        <taxon>Actinomycetes</taxon>
        <taxon>Streptosporangiales</taxon>
        <taxon>Thermomonosporaceae</taxon>
        <taxon>Actinocorallia</taxon>
    </lineage>
</organism>
<evidence type="ECO:0000313" key="10">
    <source>
        <dbReference type="Proteomes" id="UP001501237"/>
    </source>
</evidence>
<dbReference type="Gene3D" id="2.60.40.3710">
    <property type="match status" value="1"/>
</dbReference>
<evidence type="ECO:0000313" key="9">
    <source>
        <dbReference type="EMBL" id="GAA3221940.1"/>
    </source>
</evidence>
<sequence>MGDRRAALALAGLLAVAGCQSGGGDGGKDDGKGAALSVVPADGAGDVRPDQPVVVTADGEKITEVAVTADGEKAEGDLSADAKSWRTRWTLAPGTRYQVVARTEKGTSVTSAFTTLKPAKTIGTSIVGPEDGGTAGVGMPIILNFNTPVYNQDEVLKALDLKMSEQVEGAWRWVSRQQLVYRPRAYWPSGQKIKLVAHLKGVRAAKDTYGTRDLSYGFTVGDAVVSTVDTRTHTMTVRRNGKIVRKIPISAGRATKRAYTTTNGIHLTMERAERVVADSATVGIPKGDPEYYRLDLKWAVRISNSGEYVHAAPWSVGSQGNANVSHGCVNASDADARWFYDQSVPGNIVIVTGTDRELEWNNGWGFWQVPWAEWSADSAMEQPAGVPSTPAPATG</sequence>
<comment type="caution">
    <text evidence="9">The sequence shown here is derived from an EMBL/GenBank/DDBJ whole genome shotgun (WGS) entry which is preliminary data.</text>
</comment>
<gene>
    <name evidence="9" type="ORF">GCM10010468_47410</name>
</gene>
<dbReference type="InterPro" id="IPR050979">
    <property type="entry name" value="LD-transpeptidase"/>
</dbReference>
<dbReference type="InterPro" id="IPR005490">
    <property type="entry name" value="LD_TPept_cat_dom"/>
</dbReference>
<dbReference type="EMBL" id="BAAAUV010000012">
    <property type="protein sequence ID" value="GAA3221940.1"/>
    <property type="molecule type" value="Genomic_DNA"/>
</dbReference>
<dbReference type="CDD" id="cd16913">
    <property type="entry name" value="YkuD_like"/>
    <property type="match status" value="1"/>
</dbReference>
<keyword evidence="2" id="KW-0808">Transferase</keyword>
<keyword evidence="10" id="KW-1185">Reference proteome</keyword>
<dbReference type="Pfam" id="PF03734">
    <property type="entry name" value="YkuD"/>
    <property type="match status" value="1"/>
</dbReference>
<evidence type="ECO:0000259" key="8">
    <source>
        <dbReference type="PROSITE" id="PS52029"/>
    </source>
</evidence>
<feature type="domain" description="L,D-TPase catalytic" evidence="8">
    <location>
        <begin position="224"/>
        <end position="352"/>
    </location>
</feature>
<reference evidence="10" key="1">
    <citation type="journal article" date="2019" name="Int. J. Syst. Evol. Microbiol.">
        <title>The Global Catalogue of Microorganisms (GCM) 10K type strain sequencing project: providing services to taxonomists for standard genome sequencing and annotation.</title>
        <authorList>
            <consortium name="The Broad Institute Genomics Platform"/>
            <consortium name="The Broad Institute Genome Sequencing Center for Infectious Disease"/>
            <person name="Wu L."/>
            <person name="Ma J."/>
        </authorList>
    </citation>
    <scope>NUCLEOTIDE SEQUENCE [LARGE SCALE GENOMIC DNA]</scope>
    <source>
        <strain evidence="10">JCM 9377</strain>
    </source>
</reference>
<evidence type="ECO:0000256" key="6">
    <source>
        <dbReference type="ARBA" id="ARBA00023316"/>
    </source>
</evidence>
<evidence type="ECO:0000256" key="3">
    <source>
        <dbReference type="ARBA" id="ARBA00022960"/>
    </source>
</evidence>
<dbReference type="InterPro" id="IPR038063">
    <property type="entry name" value="Transpep_catalytic_dom"/>
</dbReference>
<dbReference type="Proteomes" id="UP001501237">
    <property type="component" value="Unassembled WGS sequence"/>
</dbReference>
<dbReference type="PROSITE" id="PS52029">
    <property type="entry name" value="LD_TPASE"/>
    <property type="match status" value="1"/>
</dbReference>
<feature type="active site" description="Proton donor/acceptor" evidence="7">
    <location>
        <position position="310"/>
    </location>
</feature>
<proteinExistence type="predicted"/>
<keyword evidence="3 7" id="KW-0133">Cell shape</keyword>
<evidence type="ECO:0000256" key="7">
    <source>
        <dbReference type="PROSITE-ProRule" id="PRU01373"/>
    </source>
</evidence>
<name>A0ABP6QDE1_9ACTN</name>
<comment type="pathway">
    <text evidence="1 7">Cell wall biogenesis; peptidoglycan biosynthesis.</text>
</comment>
<dbReference type="InterPro" id="IPR041280">
    <property type="entry name" value="Big_10"/>
</dbReference>
<dbReference type="PROSITE" id="PS51257">
    <property type="entry name" value="PROKAR_LIPOPROTEIN"/>
    <property type="match status" value="1"/>
</dbReference>
<dbReference type="Gene3D" id="2.40.440.10">
    <property type="entry name" value="L,D-transpeptidase catalytic domain-like"/>
    <property type="match status" value="1"/>
</dbReference>
<dbReference type="PANTHER" id="PTHR30582">
    <property type="entry name" value="L,D-TRANSPEPTIDASE"/>
    <property type="match status" value="1"/>
</dbReference>